<dbReference type="InterPro" id="IPR008944">
    <property type="entry name" value="Phage_T4_Gp59"/>
</dbReference>
<evidence type="ECO:0000259" key="1">
    <source>
        <dbReference type="Pfam" id="PF08993"/>
    </source>
</evidence>
<dbReference type="GO" id="GO:0004386">
    <property type="term" value="F:helicase activity"/>
    <property type="evidence" value="ECO:0007669"/>
    <property type="project" value="UniProtKB-KW"/>
</dbReference>
<dbReference type="PIRSF" id="PIRSF004374">
    <property type="entry name" value="Phage-associated_Gp59"/>
    <property type="match status" value="1"/>
</dbReference>
<dbReference type="Gene3D" id="1.10.220.50">
    <property type="entry name" value="Bacteriophage T4, Gp59, helicase assembly protein, C-terminal domain"/>
    <property type="match status" value="1"/>
</dbReference>
<gene>
    <name evidence="3" type="ORF">PspYZU05_165</name>
</gene>
<dbReference type="HAMAP" id="MF_04156">
    <property type="entry name" value="HELIC_LOADER_T4"/>
    <property type="match status" value="1"/>
</dbReference>
<keyword evidence="4" id="KW-1185">Reference proteome</keyword>
<keyword evidence="3" id="KW-0347">Helicase</keyword>
<feature type="domain" description="Bacteriophage T4 Gp59 helicase assembly protein N-terminal" evidence="1">
    <location>
        <begin position="9"/>
        <end position="100"/>
    </location>
</feature>
<dbReference type="InterPro" id="IPR037082">
    <property type="entry name" value="Phage_T4_Gp59_C_sf"/>
</dbReference>
<dbReference type="Gene3D" id="1.10.8.60">
    <property type="match status" value="1"/>
</dbReference>
<sequence>MPPEPNRRVNGKSVYVLYLEIKQHLLGKYDIKKYNWMMKVSDKAYQKRKDKYFFEKLANNYNLRELTLLFLSNLVANQDAWIGEISDSDALIFYREYVGRFETMKTTYISDIKNIYYFSKKVECSLGDIFSFNEKNNTSYIFKLLQSNVISYETFMLLDSFLDIINKHDESASDLIWMTHSTKLNAYKKLLTIDKAICRQIFIDTIKSCKN</sequence>
<organism evidence="3 4">
    <name type="scientific">Pseudomonas phage PspYZU05</name>
    <dbReference type="NCBI Taxonomy" id="1983556"/>
    <lineage>
        <taxon>Viruses</taxon>
        <taxon>Duplodnaviria</taxon>
        <taxon>Heunggongvirae</taxon>
        <taxon>Uroviricota</taxon>
        <taxon>Caudoviricetes</taxon>
        <taxon>Pantevenvirales</taxon>
        <taxon>Straboviridae</taxon>
        <taxon>Jiangsuvirus</taxon>
        <taxon>Jiangsuvirus pspyzu05</taxon>
    </lineage>
</organism>
<keyword evidence="3" id="KW-0378">Hydrolase</keyword>
<evidence type="ECO:0000313" key="4">
    <source>
        <dbReference type="Proteomes" id="UP000247773"/>
    </source>
</evidence>
<dbReference type="EMBL" id="KY971610">
    <property type="protein sequence ID" value="ASD52117.1"/>
    <property type="molecule type" value="Genomic_DNA"/>
</dbReference>
<protein>
    <submittedName>
        <fullName evidence="3">Loader of DNA helicase</fullName>
    </submittedName>
</protein>
<dbReference type="InterPro" id="IPR015085">
    <property type="entry name" value="Phage_T4_Gp59_N"/>
</dbReference>
<keyword evidence="3" id="KW-0547">Nucleotide-binding</keyword>
<accession>A0A2U7NN37</accession>
<dbReference type="InterPro" id="IPR015086">
    <property type="entry name" value="Phage_T4_Gp59_C"/>
</dbReference>
<dbReference type="Pfam" id="PF08994">
    <property type="entry name" value="T4_Gp59_C"/>
    <property type="match status" value="1"/>
</dbReference>
<keyword evidence="3" id="KW-0067">ATP-binding</keyword>
<dbReference type="Proteomes" id="UP000247773">
    <property type="component" value="Genome"/>
</dbReference>
<name>A0A2U7NN37_9CAUD</name>
<evidence type="ECO:0000313" key="3">
    <source>
        <dbReference type="EMBL" id="ASD52117.1"/>
    </source>
</evidence>
<evidence type="ECO:0000259" key="2">
    <source>
        <dbReference type="Pfam" id="PF08994"/>
    </source>
</evidence>
<feature type="domain" description="Bacteriophage T4 Gp59 helicase assembly protein C-terminal" evidence="2">
    <location>
        <begin position="109"/>
        <end position="210"/>
    </location>
</feature>
<dbReference type="InterPro" id="IPR023197">
    <property type="entry name" value="Phage_T4_Gp59_dom_sf"/>
</dbReference>
<dbReference type="SUPFAM" id="SSF48493">
    <property type="entry name" value="gene 59 helicase assembly protein"/>
    <property type="match status" value="1"/>
</dbReference>
<proteinExistence type="inferred from homology"/>
<dbReference type="Pfam" id="PF08993">
    <property type="entry name" value="T4_Gp59_N"/>
    <property type="match status" value="1"/>
</dbReference>
<reference evidence="3 4" key="1">
    <citation type="submission" date="2017-04" db="EMBL/GenBank/DDBJ databases">
        <title>Isolation of lytic bacteriophages infecting Pseudomonas strains for biocontrol of fish and shrimp spoilage during chilled storage.</title>
        <authorList>
            <person name="Yang Z."/>
            <person name="Tao X."/>
            <person name="Gao L."/>
            <person name="Rao S."/>
        </authorList>
    </citation>
    <scope>NUCLEOTIDE SEQUENCE [LARGE SCALE GENOMIC DNA]</scope>
</reference>